<dbReference type="GO" id="GO:0016887">
    <property type="term" value="F:ATP hydrolysis activity"/>
    <property type="evidence" value="ECO:0007669"/>
    <property type="project" value="InterPro"/>
</dbReference>
<keyword evidence="9" id="KW-1185">Reference proteome</keyword>
<evidence type="ECO:0000259" key="7">
    <source>
        <dbReference type="PROSITE" id="PS50893"/>
    </source>
</evidence>
<gene>
    <name evidence="8" type="ORF">SACC_24160</name>
</gene>
<evidence type="ECO:0000313" key="9">
    <source>
        <dbReference type="Proteomes" id="UP001319921"/>
    </source>
</evidence>
<dbReference type="CDD" id="cd03259">
    <property type="entry name" value="ABC_Carb_Solutes_like"/>
    <property type="match status" value="1"/>
</dbReference>
<dbReference type="AlphaFoldDB" id="A0AAQ4CUB8"/>
<evidence type="ECO:0000256" key="5">
    <source>
        <dbReference type="ARBA" id="ARBA00022967"/>
    </source>
</evidence>
<dbReference type="PANTHER" id="PTHR43875">
    <property type="entry name" value="MALTODEXTRIN IMPORT ATP-BINDING PROTEIN MSMX"/>
    <property type="match status" value="1"/>
</dbReference>
<feature type="domain" description="ABC transporter" evidence="7">
    <location>
        <begin position="2"/>
        <end position="232"/>
    </location>
</feature>
<keyword evidence="3" id="KW-0547">Nucleotide-binding</keyword>
<dbReference type="FunFam" id="3.40.50.300:FF:000042">
    <property type="entry name" value="Maltose/maltodextrin ABC transporter, ATP-binding protein"/>
    <property type="match status" value="1"/>
</dbReference>
<dbReference type="PROSITE" id="PS00211">
    <property type="entry name" value="ABC_TRANSPORTER_1"/>
    <property type="match status" value="1"/>
</dbReference>
<dbReference type="InterPro" id="IPR003439">
    <property type="entry name" value="ABC_transporter-like_ATP-bd"/>
</dbReference>
<proteinExistence type="predicted"/>
<dbReference type="EMBL" id="AP025226">
    <property type="protein sequence ID" value="BDB99399.1"/>
    <property type="molecule type" value="Genomic_DNA"/>
</dbReference>
<sequence length="314" mass="35697">MIKLRNVTKFFGNFKAIDDVSLDIEKGEFFIVLGRSGSGKTTLLRLIAGLEKVSSGKIYIEDNDVTDLPPSKRDVGMVFQNYALYPNKKVFENMMIALENLNISKNEKEKRILEIAKELDIENLLDKYPNQLSGGQQQRVAIAKALVKRPKVMLMDEPLSNLDVQLRYSARKLIKRIQREFDITTIYVTHDSNEALAIGDRICVIDRGKVMQVGKPEEIYENPANEIVASLIGSPPMSFLKIDGKVIGVRPDNVILGDGPYEGIVSNCEFWGSYYLIYIEYNDNEIRALSKVRIREGSKVRFNLMNYKVFENEG</sequence>
<dbReference type="InterPro" id="IPR015853">
    <property type="entry name" value="ABC_transpr_FbpC"/>
</dbReference>
<dbReference type="InterPro" id="IPR017871">
    <property type="entry name" value="ABC_transporter-like_CS"/>
</dbReference>
<dbReference type="SUPFAM" id="SSF52540">
    <property type="entry name" value="P-loop containing nucleoside triphosphate hydrolases"/>
    <property type="match status" value="1"/>
</dbReference>
<dbReference type="Gene3D" id="3.40.50.300">
    <property type="entry name" value="P-loop containing nucleotide triphosphate hydrolases"/>
    <property type="match status" value="1"/>
</dbReference>
<keyword evidence="4 8" id="KW-0067">ATP-binding</keyword>
<evidence type="ECO:0000256" key="1">
    <source>
        <dbReference type="ARBA" id="ARBA00022448"/>
    </source>
</evidence>
<dbReference type="Gene3D" id="2.40.50.100">
    <property type="match status" value="1"/>
</dbReference>
<evidence type="ECO:0000256" key="2">
    <source>
        <dbReference type="ARBA" id="ARBA00022475"/>
    </source>
</evidence>
<accession>A0AAQ4CUB8</accession>
<organism evidence="8 9">
    <name type="scientific">Saccharolobus caldissimus</name>
    <dbReference type="NCBI Taxonomy" id="1702097"/>
    <lineage>
        <taxon>Archaea</taxon>
        <taxon>Thermoproteota</taxon>
        <taxon>Thermoprotei</taxon>
        <taxon>Sulfolobales</taxon>
        <taxon>Sulfolobaceae</taxon>
        <taxon>Saccharolobus</taxon>
    </lineage>
</organism>
<dbReference type="PROSITE" id="PS50893">
    <property type="entry name" value="ABC_TRANSPORTER_2"/>
    <property type="match status" value="1"/>
</dbReference>
<dbReference type="PANTHER" id="PTHR43875:SF15">
    <property type="entry name" value="TREHALOSE IMPORT ATP-BINDING PROTEIN SUGC"/>
    <property type="match status" value="1"/>
</dbReference>
<keyword evidence="5" id="KW-1278">Translocase</keyword>
<evidence type="ECO:0000256" key="4">
    <source>
        <dbReference type="ARBA" id="ARBA00022840"/>
    </source>
</evidence>
<dbReference type="SUPFAM" id="SSF50331">
    <property type="entry name" value="MOP-like"/>
    <property type="match status" value="1"/>
</dbReference>
<keyword evidence="2" id="KW-1003">Cell membrane</keyword>
<protein>
    <submittedName>
        <fullName evidence="8">Sugar ABC transporter ATP-binding protein</fullName>
    </submittedName>
</protein>
<dbReference type="InterPro" id="IPR008995">
    <property type="entry name" value="Mo/tungstate-bd_C_term_dom"/>
</dbReference>
<keyword evidence="6" id="KW-0472">Membrane</keyword>
<dbReference type="GO" id="GO:0015408">
    <property type="term" value="F:ABC-type ferric iron transporter activity"/>
    <property type="evidence" value="ECO:0007669"/>
    <property type="project" value="InterPro"/>
</dbReference>
<dbReference type="GeneID" id="68867138"/>
<dbReference type="SMART" id="SM00382">
    <property type="entry name" value="AAA"/>
    <property type="match status" value="1"/>
</dbReference>
<dbReference type="KEGG" id="scas:SACC_24160"/>
<dbReference type="GO" id="GO:0005524">
    <property type="term" value="F:ATP binding"/>
    <property type="evidence" value="ECO:0007669"/>
    <property type="project" value="UniProtKB-KW"/>
</dbReference>
<dbReference type="GO" id="GO:0055052">
    <property type="term" value="C:ATP-binding cassette (ABC) transporter complex, substrate-binding subunit-containing"/>
    <property type="evidence" value="ECO:0007669"/>
    <property type="project" value="TreeGrafter"/>
</dbReference>
<evidence type="ECO:0000256" key="6">
    <source>
        <dbReference type="ARBA" id="ARBA00023136"/>
    </source>
</evidence>
<evidence type="ECO:0000256" key="3">
    <source>
        <dbReference type="ARBA" id="ARBA00022741"/>
    </source>
</evidence>
<dbReference type="InterPro" id="IPR003593">
    <property type="entry name" value="AAA+_ATPase"/>
</dbReference>
<reference evidence="8 9" key="1">
    <citation type="journal article" date="2022" name="Microbiol. Resour. Announc.">
        <title>Complete Genome Sequence of the Hyperthermophilic and Acidophilic Archaeon Saccharolobus caldissimus Strain HS-3T.</title>
        <authorList>
            <person name="Sakai H.D."/>
            <person name="Kurosawa N."/>
        </authorList>
    </citation>
    <scope>NUCLEOTIDE SEQUENCE [LARGE SCALE GENOMIC DNA]</scope>
    <source>
        <strain evidence="8 9">JCM32116</strain>
    </source>
</reference>
<keyword evidence="1" id="KW-0813">Transport</keyword>
<name>A0AAQ4CUB8_9CREN</name>
<dbReference type="Pfam" id="PF00005">
    <property type="entry name" value="ABC_tran"/>
    <property type="match status" value="1"/>
</dbReference>
<evidence type="ECO:0000313" key="8">
    <source>
        <dbReference type="EMBL" id="BDB99399.1"/>
    </source>
</evidence>
<dbReference type="InterPro" id="IPR047641">
    <property type="entry name" value="ABC_transpr_MalK/UgpC-like"/>
</dbReference>
<dbReference type="Proteomes" id="UP001319921">
    <property type="component" value="Chromosome"/>
</dbReference>
<dbReference type="RefSeq" id="WP_229569715.1">
    <property type="nucleotide sequence ID" value="NZ_AP025226.1"/>
</dbReference>
<dbReference type="InterPro" id="IPR027417">
    <property type="entry name" value="P-loop_NTPase"/>
</dbReference>